<feature type="transmembrane region" description="Helical" evidence="3">
    <location>
        <begin position="598"/>
        <end position="621"/>
    </location>
</feature>
<evidence type="ECO:0000256" key="1">
    <source>
        <dbReference type="SAM" id="Coils"/>
    </source>
</evidence>
<feature type="transmembrane region" description="Helical" evidence="3">
    <location>
        <begin position="708"/>
        <end position="730"/>
    </location>
</feature>
<keyword evidence="3" id="KW-1133">Transmembrane helix</keyword>
<keyword evidence="1" id="KW-0175">Coiled coil</keyword>
<keyword evidence="3" id="KW-0472">Membrane</keyword>
<reference evidence="4 5" key="1">
    <citation type="submission" date="2020-04" db="EMBL/GenBank/DDBJ databases">
        <title>Perkinsus olseni comparative genomics.</title>
        <authorList>
            <person name="Bogema D.R."/>
        </authorList>
    </citation>
    <scope>NUCLEOTIDE SEQUENCE [LARGE SCALE GENOMIC DNA]</scope>
    <source>
        <strain evidence="4">ATCC PRA-31</strain>
    </source>
</reference>
<feature type="compositionally biased region" description="Basic and acidic residues" evidence="2">
    <location>
        <begin position="306"/>
        <end position="321"/>
    </location>
</feature>
<dbReference type="PANTHER" id="PTHR32215:SF0">
    <property type="entry name" value="CILIA- AND FLAGELLA-ASSOCIATED PROTEIN 57"/>
    <property type="match status" value="1"/>
</dbReference>
<feature type="coiled-coil region" evidence="1">
    <location>
        <begin position="146"/>
        <end position="190"/>
    </location>
</feature>
<sequence length="812" mass="92980">MLIQFDSAIGLVLAELTECSEKEFQEWMTMKETIEAKHERIVEAMGRVFEEERKKNREEREIVLEDKEKDFREHHQKLREVERKTDDKIEAVKRRYESFLSHEKDEKIGLRGQAGIHKKHHEDLKRQMGYKEESLRNWLLQVQRRREKIEALVKDRAANIKEMEEREKTIEDKERRINDLRKQNQELEKFKFVLDYKIRELKGEIDPKSAEIAKMKTQITFMDAEIEECMRRNKTLSLEVSEMNMKQRALLGEIKEQKGKIDEEHREQEASRTAMRECYRDCKDPRKLRKNITAMYHELILEENKREKGSEGVEGESRTDAAEGDDVDAYQKEFNRQRDYLEKCMMTLKQKHEKAAQEKFLCCPLGSRDLARRLAVERKYCMNDKEIANTVARGLLDACNVVRGAGTKFLLLNDTVAAKIDTLSCEKLVKNARVVEPLEPQRAIRVVTSASNGAAHPGASGDLGYVFELKLSVDHRLHNKKSTALLVNCEGRGIDSEYIVEFKQPEGHVSVWSPHVHHDYGSHLSCEFVYWLEHLMSLAVLAALSMAVPLLRMYKQVVSREQDMSTTFVFFTICWQLHIVLFWIHVKVYSNDGMGSPIVAFTSHMLAAVCDCGLCCVLLLMVCSNHPGPDLSVRILGILAADLICLLREGESDSDRFLLVPWPMIKENDMRLSLLLIASRLLIAQRVIQSLRTSTSMDDLKSAGERGVVGIVLLIWLGITPFCDWYATYAFPSGELLLAVLAVEGSLMLILLWGLYLASSKGCEASAGGPGDGSFRAMLQRMPFGNRLSLTEAPPSSIRAEHPFGDFDNGFD</sequence>
<feature type="transmembrane region" description="Helical" evidence="3">
    <location>
        <begin position="566"/>
        <end position="586"/>
    </location>
</feature>
<protein>
    <submittedName>
        <fullName evidence="4">Uncharacterized protein</fullName>
    </submittedName>
</protein>
<accession>A0A7J6LZE0</accession>
<name>A0A7J6LZE0_PEROL</name>
<organism evidence="4 5">
    <name type="scientific">Perkinsus olseni</name>
    <name type="common">Perkinsus atlanticus</name>
    <dbReference type="NCBI Taxonomy" id="32597"/>
    <lineage>
        <taxon>Eukaryota</taxon>
        <taxon>Sar</taxon>
        <taxon>Alveolata</taxon>
        <taxon>Perkinsozoa</taxon>
        <taxon>Perkinsea</taxon>
        <taxon>Perkinsida</taxon>
        <taxon>Perkinsidae</taxon>
        <taxon>Perkinsus</taxon>
    </lineage>
</organism>
<evidence type="ECO:0000256" key="3">
    <source>
        <dbReference type="SAM" id="Phobius"/>
    </source>
</evidence>
<evidence type="ECO:0000313" key="4">
    <source>
        <dbReference type="EMBL" id="KAF4664171.1"/>
    </source>
</evidence>
<proteinExistence type="predicted"/>
<feature type="transmembrane region" description="Helical" evidence="3">
    <location>
        <begin position="528"/>
        <end position="554"/>
    </location>
</feature>
<comment type="caution">
    <text evidence="4">The sequence shown here is derived from an EMBL/GenBank/DDBJ whole genome shotgun (WGS) entry which is preliminary data.</text>
</comment>
<dbReference type="Proteomes" id="UP000572268">
    <property type="component" value="Unassembled WGS sequence"/>
</dbReference>
<feature type="region of interest" description="Disordered" evidence="2">
    <location>
        <begin position="306"/>
        <end position="328"/>
    </location>
</feature>
<dbReference type="PANTHER" id="PTHR32215">
    <property type="entry name" value="CILIA- AND FLAGELLA-ASSOCIATED PROTEIN 57"/>
    <property type="match status" value="1"/>
</dbReference>
<evidence type="ECO:0000256" key="2">
    <source>
        <dbReference type="SAM" id="MobiDB-lite"/>
    </source>
</evidence>
<dbReference type="Gene3D" id="1.10.287.1490">
    <property type="match status" value="1"/>
</dbReference>
<dbReference type="InterPro" id="IPR052993">
    <property type="entry name" value="CFA-57"/>
</dbReference>
<dbReference type="EMBL" id="JABANN010000267">
    <property type="protein sequence ID" value="KAF4664171.1"/>
    <property type="molecule type" value="Genomic_DNA"/>
</dbReference>
<evidence type="ECO:0000313" key="5">
    <source>
        <dbReference type="Proteomes" id="UP000572268"/>
    </source>
</evidence>
<keyword evidence="3" id="KW-0812">Transmembrane</keyword>
<dbReference type="AlphaFoldDB" id="A0A7J6LZE0"/>
<gene>
    <name evidence="4" type="ORF">FOL46_004380</name>
</gene>
<feature type="transmembrane region" description="Helical" evidence="3">
    <location>
        <begin position="736"/>
        <end position="758"/>
    </location>
</feature>